<feature type="non-terminal residue" evidence="4">
    <location>
        <position position="1"/>
    </location>
</feature>
<dbReference type="GO" id="GO:0004601">
    <property type="term" value="F:peroxidase activity"/>
    <property type="evidence" value="ECO:0007669"/>
    <property type="project" value="TreeGrafter"/>
</dbReference>
<proteinExistence type="predicted"/>
<sequence>LRPEAMEHAGEGLRSICETVGIPPVLHLGSCVDNSRILTVLAQVVHEGGLGEDISDLPAAGIAPEWMSEKALSIGTYFVASGLYVLFGVGSPVGGSSEVTEMINNGWEKLIGGKLEFELDPEKILEKTIDHIQKKRKALGIHEKKERVLFDMETRRELEIE</sequence>
<dbReference type="InterPro" id="IPR011254">
    <property type="entry name" value="Prismane-like_sf"/>
</dbReference>
<dbReference type="Pfam" id="PF03063">
    <property type="entry name" value="Prismane"/>
    <property type="match status" value="1"/>
</dbReference>
<gene>
    <name evidence="4" type="ORF">S03H2_67722</name>
</gene>
<dbReference type="InterPro" id="IPR016099">
    <property type="entry name" value="Prismane-like_a/b-sand"/>
</dbReference>
<evidence type="ECO:0008006" key="5">
    <source>
        <dbReference type="Google" id="ProtNLM"/>
    </source>
</evidence>
<evidence type="ECO:0000313" key="4">
    <source>
        <dbReference type="EMBL" id="GAH77591.1"/>
    </source>
</evidence>
<dbReference type="PANTHER" id="PTHR30109:SF4">
    <property type="entry name" value="CARBON MONOXIDE DEHYDROGENASE"/>
    <property type="match status" value="1"/>
</dbReference>
<dbReference type="GO" id="GO:0051536">
    <property type="term" value="F:iron-sulfur cluster binding"/>
    <property type="evidence" value="ECO:0007669"/>
    <property type="project" value="UniProtKB-KW"/>
</dbReference>
<evidence type="ECO:0000256" key="2">
    <source>
        <dbReference type="ARBA" id="ARBA00023004"/>
    </source>
</evidence>
<dbReference type="SUPFAM" id="SSF56821">
    <property type="entry name" value="Prismane protein-like"/>
    <property type="match status" value="1"/>
</dbReference>
<evidence type="ECO:0000256" key="1">
    <source>
        <dbReference type="ARBA" id="ARBA00022723"/>
    </source>
</evidence>
<dbReference type="InterPro" id="IPR004137">
    <property type="entry name" value="HCP/CODH"/>
</dbReference>
<accession>X1I5C3</accession>
<organism evidence="4">
    <name type="scientific">marine sediment metagenome</name>
    <dbReference type="NCBI Taxonomy" id="412755"/>
    <lineage>
        <taxon>unclassified sequences</taxon>
        <taxon>metagenomes</taxon>
        <taxon>ecological metagenomes</taxon>
    </lineage>
</organism>
<reference evidence="4" key="1">
    <citation type="journal article" date="2014" name="Front. Microbiol.">
        <title>High frequency of phylogenetically diverse reductive dehalogenase-homologous genes in deep subseafloor sedimentary metagenomes.</title>
        <authorList>
            <person name="Kawai M."/>
            <person name="Futagami T."/>
            <person name="Toyoda A."/>
            <person name="Takaki Y."/>
            <person name="Nishi S."/>
            <person name="Hori S."/>
            <person name="Arai W."/>
            <person name="Tsubouchi T."/>
            <person name="Morono Y."/>
            <person name="Uchiyama I."/>
            <person name="Ito T."/>
            <person name="Fujiyama A."/>
            <person name="Inagaki F."/>
            <person name="Takami H."/>
        </authorList>
    </citation>
    <scope>NUCLEOTIDE SEQUENCE</scope>
    <source>
        <strain evidence="4">Expedition CK06-06</strain>
    </source>
</reference>
<evidence type="ECO:0000256" key="3">
    <source>
        <dbReference type="ARBA" id="ARBA00023014"/>
    </source>
</evidence>
<dbReference type="GO" id="GO:0050418">
    <property type="term" value="F:hydroxylamine reductase activity"/>
    <property type="evidence" value="ECO:0007669"/>
    <property type="project" value="TreeGrafter"/>
</dbReference>
<dbReference type="PANTHER" id="PTHR30109">
    <property type="entry name" value="HYDROXYLAMINE REDUCTASE"/>
    <property type="match status" value="1"/>
</dbReference>
<protein>
    <recommendedName>
        <fullName evidence="5">Carbon monoxide dehydrogenase</fullName>
    </recommendedName>
</protein>
<comment type="caution">
    <text evidence="4">The sequence shown here is derived from an EMBL/GenBank/DDBJ whole genome shotgun (WGS) entry which is preliminary data.</text>
</comment>
<keyword evidence="2" id="KW-0408">Iron</keyword>
<dbReference type="GO" id="GO:0046872">
    <property type="term" value="F:metal ion binding"/>
    <property type="evidence" value="ECO:0007669"/>
    <property type="project" value="UniProtKB-KW"/>
</dbReference>
<dbReference type="EMBL" id="BARU01044398">
    <property type="protein sequence ID" value="GAH77591.1"/>
    <property type="molecule type" value="Genomic_DNA"/>
</dbReference>
<keyword evidence="3" id="KW-0411">Iron-sulfur</keyword>
<dbReference type="AlphaFoldDB" id="X1I5C3"/>
<keyword evidence="1" id="KW-0479">Metal-binding</keyword>
<name>X1I5C3_9ZZZZ</name>
<dbReference type="Gene3D" id="3.40.50.2030">
    <property type="match status" value="1"/>
</dbReference>
<dbReference type="GO" id="GO:0042542">
    <property type="term" value="P:response to hydrogen peroxide"/>
    <property type="evidence" value="ECO:0007669"/>
    <property type="project" value="TreeGrafter"/>
</dbReference>